<dbReference type="InterPro" id="IPR010982">
    <property type="entry name" value="Lambda_DNA-bd_dom_sf"/>
</dbReference>
<protein>
    <submittedName>
        <fullName evidence="4">XRE family transcriptional regulator</fullName>
    </submittedName>
</protein>
<keyword evidence="5" id="KW-1185">Reference proteome</keyword>
<keyword evidence="1" id="KW-0238">DNA-binding</keyword>
<dbReference type="PANTHER" id="PTHR46558">
    <property type="entry name" value="TRACRIPTIONAL REGULATORY PROTEIN-RELATED-RELATED"/>
    <property type="match status" value="1"/>
</dbReference>
<gene>
    <name evidence="4" type="ORF">C1I91_17695</name>
</gene>
<evidence type="ECO:0000256" key="1">
    <source>
        <dbReference type="ARBA" id="ARBA00023125"/>
    </source>
</evidence>
<dbReference type="RefSeq" id="WP_128214054.1">
    <property type="nucleotide sequence ID" value="NZ_CP025746.1"/>
</dbReference>
<evidence type="ECO:0000313" key="4">
    <source>
        <dbReference type="EMBL" id="QAA33331.1"/>
    </source>
</evidence>
<evidence type="ECO:0000259" key="3">
    <source>
        <dbReference type="PROSITE" id="PS51332"/>
    </source>
</evidence>
<dbReference type="OrthoDB" id="5756833at2"/>
<feature type="domain" description="B12-binding" evidence="3">
    <location>
        <begin position="177"/>
        <end position="301"/>
    </location>
</feature>
<dbReference type="GO" id="GO:0031419">
    <property type="term" value="F:cobalamin binding"/>
    <property type="evidence" value="ECO:0007669"/>
    <property type="project" value="InterPro"/>
</dbReference>
<dbReference type="KEGG" id="cmah:C1I91_17695"/>
<dbReference type="CDD" id="cd00093">
    <property type="entry name" value="HTH_XRE"/>
    <property type="match status" value="1"/>
</dbReference>
<dbReference type="GO" id="GO:0003677">
    <property type="term" value="F:DNA binding"/>
    <property type="evidence" value="ECO:0007669"/>
    <property type="project" value="UniProtKB-KW"/>
</dbReference>
<dbReference type="InterPro" id="IPR006158">
    <property type="entry name" value="Cobalamin-bd"/>
</dbReference>
<dbReference type="PROSITE" id="PS50943">
    <property type="entry name" value="HTH_CROC1"/>
    <property type="match status" value="1"/>
</dbReference>
<proteinExistence type="predicted"/>
<dbReference type="InterPro" id="IPR001387">
    <property type="entry name" value="Cro/C1-type_HTH"/>
</dbReference>
<dbReference type="AlphaFoldDB" id="A0A3R5QV29"/>
<dbReference type="SUPFAM" id="SSF52242">
    <property type="entry name" value="Cobalamin (vitamin B12)-binding domain"/>
    <property type="match status" value="1"/>
</dbReference>
<dbReference type="Gene3D" id="1.10.1240.10">
    <property type="entry name" value="Methionine synthase domain"/>
    <property type="match status" value="1"/>
</dbReference>
<dbReference type="InterPro" id="IPR036594">
    <property type="entry name" value="Meth_synthase_dom"/>
</dbReference>
<dbReference type="Pfam" id="PF02607">
    <property type="entry name" value="B12-binding_2"/>
    <property type="match status" value="1"/>
</dbReference>
<dbReference type="PROSITE" id="PS51332">
    <property type="entry name" value="B12_BINDING"/>
    <property type="match status" value="1"/>
</dbReference>
<feature type="domain" description="HTH cro/C1-type" evidence="2">
    <location>
        <begin position="9"/>
        <end position="63"/>
    </location>
</feature>
<dbReference type="Gene3D" id="1.10.260.40">
    <property type="entry name" value="lambda repressor-like DNA-binding domains"/>
    <property type="match status" value="1"/>
</dbReference>
<dbReference type="PANTHER" id="PTHR46558:SF11">
    <property type="entry name" value="HTH-TYPE TRANSCRIPTIONAL REGULATOR XRE"/>
    <property type="match status" value="1"/>
</dbReference>
<dbReference type="Pfam" id="PF02310">
    <property type="entry name" value="B12-binding"/>
    <property type="match status" value="1"/>
</dbReference>
<accession>A0A3R5QV29</accession>
<name>A0A3R5QV29_9CLOT</name>
<dbReference type="InterPro" id="IPR036724">
    <property type="entry name" value="Cobalamin-bd_sf"/>
</dbReference>
<dbReference type="EMBL" id="CP025746">
    <property type="protein sequence ID" value="QAA33331.1"/>
    <property type="molecule type" value="Genomic_DNA"/>
</dbReference>
<dbReference type="SMART" id="SM00530">
    <property type="entry name" value="HTH_XRE"/>
    <property type="match status" value="1"/>
</dbReference>
<reference evidence="4 5" key="1">
    <citation type="submission" date="2018-01" db="EMBL/GenBank/DDBJ databases">
        <title>Genome Sequencing and Assembly of Anaerobacter polyendosporus strain CT4.</title>
        <authorList>
            <person name="Tachaapaikoon C."/>
            <person name="Sutheeworapong S."/>
            <person name="Jenjaroenpun P."/>
            <person name="Wongsurawat T."/>
            <person name="Nookeaw I."/>
            <person name="Cheawchanlertfa P."/>
            <person name="Kosugi A."/>
            <person name="Cheevadhanarak S."/>
            <person name="Ratanakhanokchai K."/>
        </authorList>
    </citation>
    <scope>NUCLEOTIDE SEQUENCE [LARGE SCALE GENOMIC DNA]</scope>
    <source>
        <strain evidence="4 5">CT4</strain>
    </source>
</reference>
<evidence type="ECO:0000313" key="5">
    <source>
        <dbReference type="Proteomes" id="UP000286268"/>
    </source>
</evidence>
<dbReference type="Pfam" id="PF01381">
    <property type="entry name" value="HTH_3"/>
    <property type="match status" value="1"/>
</dbReference>
<dbReference type="SUPFAM" id="SSF47413">
    <property type="entry name" value="lambda repressor-like DNA-binding domains"/>
    <property type="match status" value="1"/>
</dbReference>
<dbReference type="Gene3D" id="3.40.50.280">
    <property type="entry name" value="Cobalamin-binding domain"/>
    <property type="match status" value="1"/>
</dbReference>
<sequence>MDKTISVNIKNLRKRDKLTQKQLSELLGVAQTTIANYENGIRVPDAEMLQKLAEVFKVSLDYLLGREKKEFNALEDNKSTIDDESLFEDKEKVFTIYLNYLLEGNSKAARDLIIDIYEKGLPMGFIYFGIFEKALKEVGNLWEAGKIDIWQEHFISEVTMDSMREIKAREKRKKHRACSVIGVTAGPELHNIGLKMVLDMLEMEGWNTVYLGSNVPVQSLVKAVATEKPDLVAISVTMEYHIDSAKYMVEAIKENFKENPPKIVIGGGAFKNNPELWKSTGADKFSSNTEDMLELMGRKYE</sequence>
<dbReference type="Proteomes" id="UP000286268">
    <property type="component" value="Chromosome"/>
</dbReference>
<organism evidence="4 5">
    <name type="scientific">Clostridium manihotivorum</name>
    <dbReference type="NCBI Taxonomy" id="2320868"/>
    <lineage>
        <taxon>Bacteria</taxon>
        <taxon>Bacillati</taxon>
        <taxon>Bacillota</taxon>
        <taxon>Clostridia</taxon>
        <taxon>Eubacteriales</taxon>
        <taxon>Clostridiaceae</taxon>
        <taxon>Clostridium</taxon>
    </lineage>
</organism>
<dbReference type="InterPro" id="IPR003759">
    <property type="entry name" value="Cbl-bd_cap"/>
</dbReference>
<evidence type="ECO:0000259" key="2">
    <source>
        <dbReference type="PROSITE" id="PS50943"/>
    </source>
</evidence>
<dbReference type="GO" id="GO:0046872">
    <property type="term" value="F:metal ion binding"/>
    <property type="evidence" value="ECO:0007669"/>
    <property type="project" value="InterPro"/>
</dbReference>